<comment type="caution">
    <text evidence="2">The sequence shown here is derived from an EMBL/GenBank/DDBJ whole genome shotgun (WGS) entry which is preliminary data.</text>
</comment>
<keyword evidence="3" id="KW-1185">Reference proteome</keyword>
<evidence type="ECO:0000313" key="2">
    <source>
        <dbReference type="EMBL" id="MBF6354245.1"/>
    </source>
</evidence>
<feature type="transmembrane region" description="Helical" evidence="1">
    <location>
        <begin position="117"/>
        <end position="134"/>
    </location>
</feature>
<accession>A0ABS0D810</accession>
<dbReference type="Proteomes" id="UP000707731">
    <property type="component" value="Unassembled WGS sequence"/>
</dbReference>
<sequence>MDIALGILNLSVSESRTADRQALVELARSRGYHLAEVLIIDDETYMPTAYIAERARTARAGAILAPSLEHFGVAARALLYICALVVPEPPAPACESSRGQLAVGTQARGRRSIRGPVIAAAALVVFLVVVWALWPAPDSVPAPAVVVIPAQTGLSGVDQFPGIESQRVVPDVGSLSCRPHQSC</sequence>
<keyword evidence="1" id="KW-1133">Transmembrane helix</keyword>
<evidence type="ECO:0000313" key="3">
    <source>
        <dbReference type="Proteomes" id="UP000707731"/>
    </source>
</evidence>
<organism evidence="2 3">
    <name type="scientific">Nocardia higoensis</name>
    <dbReference type="NCBI Taxonomy" id="228599"/>
    <lineage>
        <taxon>Bacteria</taxon>
        <taxon>Bacillati</taxon>
        <taxon>Actinomycetota</taxon>
        <taxon>Actinomycetes</taxon>
        <taxon>Mycobacteriales</taxon>
        <taxon>Nocardiaceae</taxon>
        <taxon>Nocardia</taxon>
    </lineage>
</organism>
<proteinExistence type="predicted"/>
<dbReference type="RefSeq" id="WP_195001034.1">
    <property type="nucleotide sequence ID" value="NZ_JADLQN010000001.1"/>
</dbReference>
<reference evidence="2 3" key="1">
    <citation type="submission" date="2020-10" db="EMBL/GenBank/DDBJ databases">
        <title>Identification of Nocardia species via Next-generation sequencing and recognition of intraspecies genetic diversity.</title>
        <authorList>
            <person name="Li P."/>
            <person name="Li P."/>
            <person name="Lu B."/>
        </authorList>
    </citation>
    <scope>NUCLEOTIDE SEQUENCE [LARGE SCALE GENOMIC DNA]</scope>
    <source>
        <strain evidence="2 3">BJ06-0143</strain>
    </source>
</reference>
<evidence type="ECO:0000256" key="1">
    <source>
        <dbReference type="SAM" id="Phobius"/>
    </source>
</evidence>
<keyword evidence="1" id="KW-0472">Membrane</keyword>
<dbReference type="EMBL" id="JADLQN010000001">
    <property type="protein sequence ID" value="MBF6354245.1"/>
    <property type="molecule type" value="Genomic_DNA"/>
</dbReference>
<gene>
    <name evidence="2" type="ORF">IU449_06775</name>
</gene>
<protein>
    <submittedName>
        <fullName evidence="2">Uncharacterized protein</fullName>
    </submittedName>
</protein>
<keyword evidence="1" id="KW-0812">Transmembrane</keyword>
<name>A0ABS0D810_9NOCA</name>